<dbReference type="RefSeq" id="WP_356957846.1">
    <property type="nucleotide sequence ID" value="NZ_JBEYBD010000011.1"/>
</dbReference>
<dbReference type="Pfam" id="PF13977">
    <property type="entry name" value="TetR_C_6"/>
    <property type="match status" value="1"/>
</dbReference>
<evidence type="ECO:0000256" key="4">
    <source>
        <dbReference type="ARBA" id="ARBA00023163"/>
    </source>
</evidence>
<name>A0ABV2WR93_9NOCA</name>
<organism evidence="7 8">
    <name type="scientific">Nocardia rhamnosiphila</name>
    <dbReference type="NCBI Taxonomy" id="426716"/>
    <lineage>
        <taxon>Bacteria</taxon>
        <taxon>Bacillati</taxon>
        <taxon>Actinomycetota</taxon>
        <taxon>Actinomycetes</taxon>
        <taxon>Mycobacteriales</taxon>
        <taxon>Nocardiaceae</taxon>
        <taxon>Nocardia</taxon>
    </lineage>
</organism>
<dbReference type="EMBL" id="JBEYBF010000010">
    <property type="protein sequence ID" value="MEU1953414.1"/>
    <property type="molecule type" value="Genomic_DNA"/>
</dbReference>
<evidence type="ECO:0000313" key="8">
    <source>
        <dbReference type="Proteomes" id="UP001550628"/>
    </source>
</evidence>
<evidence type="ECO:0000259" key="6">
    <source>
        <dbReference type="PROSITE" id="PS50977"/>
    </source>
</evidence>
<feature type="domain" description="HTH tetR-type" evidence="6">
    <location>
        <begin position="8"/>
        <end position="68"/>
    </location>
</feature>
<keyword evidence="4" id="KW-0804">Transcription</keyword>
<keyword evidence="8" id="KW-1185">Reference proteome</keyword>
<dbReference type="Proteomes" id="UP001550628">
    <property type="component" value="Unassembled WGS sequence"/>
</dbReference>
<keyword evidence="2" id="KW-0805">Transcription regulation</keyword>
<proteinExistence type="predicted"/>
<evidence type="ECO:0000256" key="1">
    <source>
        <dbReference type="ARBA" id="ARBA00022491"/>
    </source>
</evidence>
<dbReference type="InterPro" id="IPR001647">
    <property type="entry name" value="HTH_TetR"/>
</dbReference>
<dbReference type="Gene3D" id="1.10.357.10">
    <property type="entry name" value="Tetracycline Repressor, domain 2"/>
    <property type="match status" value="1"/>
</dbReference>
<evidence type="ECO:0000256" key="2">
    <source>
        <dbReference type="ARBA" id="ARBA00023015"/>
    </source>
</evidence>
<evidence type="ECO:0000256" key="5">
    <source>
        <dbReference type="PROSITE-ProRule" id="PRU00335"/>
    </source>
</evidence>
<accession>A0ABV2WR93</accession>
<keyword evidence="1" id="KW-0678">Repressor</keyword>
<evidence type="ECO:0000313" key="7">
    <source>
        <dbReference type="EMBL" id="MEU1953414.1"/>
    </source>
</evidence>
<keyword evidence="3 5" id="KW-0238">DNA-binding</keyword>
<dbReference type="InterPro" id="IPR039538">
    <property type="entry name" value="BetI_C"/>
</dbReference>
<evidence type="ECO:0000256" key="3">
    <source>
        <dbReference type="ARBA" id="ARBA00023125"/>
    </source>
</evidence>
<dbReference type="Pfam" id="PF00440">
    <property type="entry name" value="TetR_N"/>
    <property type="match status" value="1"/>
</dbReference>
<dbReference type="SUPFAM" id="SSF46689">
    <property type="entry name" value="Homeodomain-like"/>
    <property type="match status" value="1"/>
</dbReference>
<dbReference type="SUPFAM" id="SSF48498">
    <property type="entry name" value="Tetracyclin repressor-like, C-terminal domain"/>
    <property type="match status" value="1"/>
</dbReference>
<dbReference type="InterPro" id="IPR009057">
    <property type="entry name" value="Homeodomain-like_sf"/>
</dbReference>
<reference evidence="7 8" key="1">
    <citation type="submission" date="2024-06" db="EMBL/GenBank/DDBJ databases">
        <title>The Natural Products Discovery Center: Release of the First 8490 Sequenced Strains for Exploring Actinobacteria Biosynthetic Diversity.</title>
        <authorList>
            <person name="Kalkreuter E."/>
            <person name="Kautsar S.A."/>
            <person name="Yang D."/>
            <person name="Bader C.D."/>
            <person name="Teijaro C.N."/>
            <person name="Fluegel L."/>
            <person name="Davis C.M."/>
            <person name="Simpson J.R."/>
            <person name="Lauterbach L."/>
            <person name="Steele A.D."/>
            <person name="Gui C."/>
            <person name="Meng S."/>
            <person name="Li G."/>
            <person name="Viehrig K."/>
            <person name="Ye F."/>
            <person name="Su P."/>
            <person name="Kiefer A.F."/>
            <person name="Nichols A."/>
            <person name="Cepeda A.J."/>
            <person name="Yan W."/>
            <person name="Fan B."/>
            <person name="Jiang Y."/>
            <person name="Adhikari A."/>
            <person name="Zheng C.-J."/>
            <person name="Schuster L."/>
            <person name="Cowan T.M."/>
            <person name="Smanski M.J."/>
            <person name="Chevrette M.G."/>
            <person name="De Carvalho L.P.S."/>
            <person name="Shen B."/>
        </authorList>
    </citation>
    <scope>NUCLEOTIDE SEQUENCE [LARGE SCALE GENOMIC DNA]</scope>
    <source>
        <strain evidence="7 8">NPDC019708</strain>
    </source>
</reference>
<dbReference type="PANTHER" id="PTHR30055:SF234">
    <property type="entry name" value="HTH-TYPE TRANSCRIPTIONAL REGULATOR BETI"/>
    <property type="match status" value="1"/>
</dbReference>
<protein>
    <submittedName>
        <fullName evidence="7">TetR family transcriptional regulator C-terminal domain-containing protein</fullName>
    </submittedName>
</protein>
<feature type="DNA-binding region" description="H-T-H motif" evidence="5">
    <location>
        <begin position="31"/>
        <end position="50"/>
    </location>
</feature>
<sequence length="206" mass="22286">MPKRVDHHERRTGIADALLRVAADRGVEAVSLRHVAAEAGVSTGMVQHYFRTKDEMLVFALDAVSERTRTRLSGEEANLGRSPTPDAFVRALLVQQLPFDETRRIEGRVALAFYAYTARHPAIAEKLSEANAQLGDYIADLIRRAQAAGEAPSHLDPDHTAAALLALVEGLGVRAAVEHHPPGEALTVLDAHLQTVFGPTASPVPR</sequence>
<comment type="caution">
    <text evidence="7">The sequence shown here is derived from an EMBL/GenBank/DDBJ whole genome shotgun (WGS) entry which is preliminary data.</text>
</comment>
<gene>
    <name evidence="7" type="ORF">ABZ510_16255</name>
</gene>
<dbReference type="PANTHER" id="PTHR30055">
    <property type="entry name" value="HTH-TYPE TRANSCRIPTIONAL REGULATOR RUTR"/>
    <property type="match status" value="1"/>
</dbReference>
<dbReference type="InterPro" id="IPR050109">
    <property type="entry name" value="HTH-type_TetR-like_transc_reg"/>
</dbReference>
<dbReference type="InterPro" id="IPR036271">
    <property type="entry name" value="Tet_transcr_reg_TetR-rel_C_sf"/>
</dbReference>
<dbReference type="PRINTS" id="PR00455">
    <property type="entry name" value="HTHTETR"/>
</dbReference>
<dbReference type="PROSITE" id="PS50977">
    <property type="entry name" value="HTH_TETR_2"/>
    <property type="match status" value="1"/>
</dbReference>